<proteinExistence type="predicted"/>
<evidence type="ECO:0000313" key="2">
    <source>
        <dbReference type="Proteomes" id="UP000316621"/>
    </source>
</evidence>
<protein>
    <submittedName>
        <fullName evidence="1">Uncharacterized protein</fullName>
    </submittedName>
</protein>
<sequence length="150" mass="17077">MPQADEISQFFVFLMTKGKGVLVHKNAPKANKKMVLKRTPRMKVKCVRQRLFPSPDKVINISTDSIKSSSRMNHASPTYTPMSPYKKSLNELFDEIDPADITPDFFGSPCQDGWCSNHRRALCYFRPRCCQRLGKWLPSTQGSSGLCPNY</sequence>
<keyword evidence="2" id="KW-1185">Reference proteome</keyword>
<accession>A0A4Y7IYZ8</accession>
<name>A0A4Y7IYZ8_PAPSO</name>
<dbReference type="Proteomes" id="UP000316621">
    <property type="component" value="Chromosome 3"/>
</dbReference>
<gene>
    <name evidence="1" type="ORF">C5167_012960</name>
</gene>
<dbReference type="Gramene" id="RZC54104">
    <property type="protein sequence ID" value="RZC54104"/>
    <property type="gene ID" value="C5167_012960"/>
</dbReference>
<organism evidence="1 2">
    <name type="scientific">Papaver somniferum</name>
    <name type="common">Opium poppy</name>
    <dbReference type="NCBI Taxonomy" id="3469"/>
    <lineage>
        <taxon>Eukaryota</taxon>
        <taxon>Viridiplantae</taxon>
        <taxon>Streptophyta</taxon>
        <taxon>Embryophyta</taxon>
        <taxon>Tracheophyta</taxon>
        <taxon>Spermatophyta</taxon>
        <taxon>Magnoliopsida</taxon>
        <taxon>Ranunculales</taxon>
        <taxon>Papaveraceae</taxon>
        <taxon>Papaveroideae</taxon>
        <taxon>Papaver</taxon>
    </lineage>
</organism>
<evidence type="ECO:0000313" key="1">
    <source>
        <dbReference type="EMBL" id="RZC54104.1"/>
    </source>
</evidence>
<reference evidence="1 2" key="1">
    <citation type="journal article" date="2018" name="Science">
        <title>The opium poppy genome and morphinan production.</title>
        <authorList>
            <person name="Guo L."/>
            <person name="Winzer T."/>
            <person name="Yang X."/>
            <person name="Li Y."/>
            <person name="Ning Z."/>
            <person name="He Z."/>
            <person name="Teodor R."/>
            <person name="Lu Y."/>
            <person name="Bowser T.A."/>
            <person name="Graham I.A."/>
            <person name="Ye K."/>
        </authorList>
    </citation>
    <scope>NUCLEOTIDE SEQUENCE [LARGE SCALE GENOMIC DNA]</scope>
    <source>
        <strain evidence="2">cv. HN1</strain>
        <tissue evidence="1">Leaves</tissue>
    </source>
</reference>
<dbReference type="AlphaFoldDB" id="A0A4Y7IYZ8"/>
<dbReference type="EMBL" id="CM010717">
    <property type="protein sequence ID" value="RZC54104.1"/>
    <property type="molecule type" value="Genomic_DNA"/>
</dbReference>
<dbReference type="OrthoDB" id="10413858at2759"/>